<keyword evidence="5 7" id="KW-1133">Transmembrane helix</keyword>
<keyword evidence="4 7" id="KW-0812">Transmembrane</keyword>
<evidence type="ECO:0000256" key="4">
    <source>
        <dbReference type="ARBA" id="ARBA00022692"/>
    </source>
</evidence>
<proteinExistence type="inferred from homology"/>
<evidence type="ECO:0000256" key="2">
    <source>
        <dbReference type="ARBA" id="ARBA00022448"/>
    </source>
</evidence>
<keyword evidence="3" id="KW-1003">Cell membrane</keyword>
<accession>A0ABS6KD30</accession>
<feature type="domain" description="ABC transmembrane type-1" evidence="8">
    <location>
        <begin position="73"/>
        <end position="265"/>
    </location>
</feature>
<name>A0ABS6KD30_9FIRM</name>
<comment type="similarity">
    <text evidence="7">Belongs to the binding-protein-dependent transport system permease family.</text>
</comment>
<organism evidence="9 10">
    <name type="scientific">Diplocloster modestus</name>
    <dbReference type="NCBI Taxonomy" id="2850322"/>
    <lineage>
        <taxon>Bacteria</taxon>
        <taxon>Bacillati</taxon>
        <taxon>Bacillota</taxon>
        <taxon>Clostridia</taxon>
        <taxon>Lachnospirales</taxon>
        <taxon>Lachnospiraceae</taxon>
        <taxon>Diplocloster</taxon>
    </lineage>
</organism>
<evidence type="ECO:0000313" key="10">
    <source>
        <dbReference type="Proteomes" id="UP001314681"/>
    </source>
</evidence>
<dbReference type="InterPro" id="IPR035906">
    <property type="entry name" value="MetI-like_sf"/>
</dbReference>
<dbReference type="Pfam" id="PF00528">
    <property type="entry name" value="BPD_transp_1"/>
    <property type="match status" value="1"/>
</dbReference>
<keyword evidence="10" id="KW-1185">Reference proteome</keyword>
<keyword evidence="6 7" id="KW-0472">Membrane</keyword>
<protein>
    <submittedName>
        <fullName evidence="9">Carbohydrate ABC transporter permease</fullName>
    </submittedName>
</protein>
<dbReference type="Proteomes" id="UP001314681">
    <property type="component" value="Unassembled WGS sequence"/>
</dbReference>
<dbReference type="PROSITE" id="PS50928">
    <property type="entry name" value="ABC_TM1"/>
    <property type="match status" value="1"/>
</dbReference>
<evidence type="ECO:0000256" key="5">
    <source>
        <dbReference type="ARBA" id="ARBA00022989"/>
    </source>
</evidence>
<evidence type="ECO:0000256" key="6">
    <source>
        <dbReference type="ARBA" id="ARBA00023136"/>
    </source>
</evidence>
<dbReference type="SUPFAM" id="SSF161098">
    <property type="entry name" value="MetI-like"/>
    <property type="match status" value="1"/>
</dbReference>
<dbReference type="Gene3D" id="1.10.3720.10">
    <property type="entry name" value="MetI-like"/>
    <property type="match status" value="1"/>
</dbReference>
<dbReference type="InterPro" id="IPR050901">
    <property type="entry name" value="BP-dep_ABC_trans_perm"/>
</dbReference>
<feature type="transmembrane region" description="Helical" evidence="7">
    <location>
        <begin position="185"/>
        <end position="208"/>
    </location>
</feature>
<feature type="transmembrane region" description="Helical" evidence="7">
    <location>
        <begin position="144"/>
        <end position="164"/>
    </location>
</feature>
<evidence type="ECO:0000256" key="7">
    <source>
        <dbReference type="RuleBase" id="RU363032"/>
    </source>
</evidence>
<feature type="transmembrane region" description="Helical" evidence="7">
    <location>
        <begin position="72"/>
        <end position="96"/>
    </location>
</feature>
<dbReference type="PANTHER" id="PTHR32243">
    <property type="entry name" value="MALTOSE TRANSPORT SYSTEM PERMEASE-RELATED"/>
    <property type="match status" value="1"/>
</dbReference>
<dbReference type="CDD" id="cd06261">
    <property type="entry name" value="TM_PBP2"/>
    <property type="match status" value="1"/>
</dbReference>
<evidence type="ECO:0000259" key="8">
    <source>
        <dbReference type="PROSITE" id="PS50928"/>
    </source>
</evidence>
<gene>
    <name evidence="9" type="ORF">KTH90_20675</name>
</gene>
<evidence type="ECO:0000313" key="9">
    <source>
        <dbReference type="EMBL" id="MBU9728418.1"/>
    </source>
</evidence>
<evidence type="ECO:0000256" key="1">
    <source>
        <dbReference type="ARBA" id="ARBA00004651"/>
    </source>
</evidence>
<keyword evidence="2 7" id="KW-0813">Transport</keyword>
<reference evidence="9 10" key="1">
    <citation type="submission" date="2021-06" db="EMBL/GenBank/DDBJ databases">
        <title>Description of novel taxa of the family Lachnospiraceae.</title>
        <authorList>
            <person name="Chaplin A.V."/>
            <person name="Sokolova S.R."/>
            <person name="Pikina A.P."/>
            <person name="Korzhanova M."/>
            <person name="Belova V."/>
            <person name="Korostin D."/>
            <person name="Efimov B.A."/>
        </authorList>
    </citation>
    <scope>NUCLEOTIDE SEQUENCE [LARGE SCALE GENOMIC DNA]</scope>
    <source>
        <strain evidence="9 10">ASD4241</strain>
    </source>
</reference>
<comment type="subcellular location">
    <subcellularLocation>
        <location evidence="1 7">Cell membrane</location>
        <topology evidence="1 7">Multi-pass membrane protein</topology>
    </subcellularLocation>
</comment>
<dbReference type="InterPro" id="IPR000515">
    <property type="entry name" value="MetI-like"/>
</dbReference>
<evidence type="ECO:0000256" key="3">
    <source>
        <dbReference type="ARBA" id="ARBA00022475"/>
    </source>
</evidence>
<dbReference type="PANTHER" id="PTHR32243:SF18">
    <property type="entry name" value="INNER MEMBRANE ABC TRANSPORTER PERMEASE PROTEIN YCJP"/>
    <property type="match status" value="1"/>
</dbReference>
<comment type="caution">
    <text evidence="9">The sequence shown here is derived from an EMBL/GenBank/DDBJ whole genome shotgun (WGS) entry which is preliminary data.</text>
</comment>
<sequence length="280" mass="31851">MSRASKRKWKKRGMTLFVLIVTLILILPFLWMISTSFKQPDEVFSSIPKWLPRDFSFINYLSIWRRRYFTDYFLNSLIVSGFTMGIALIVAMFTGYGISRFSFRGKTFFSAMLIVVQMFPSMLLLIPLYMIMNSLGLLDTHLSMVIAYTTFAMPFCSWMIKGYFDTIPVSLEESARMDGCSRLGILFKIVMPLAAPGIVTVAMFAFVLSWQEYLYAMTFARTEGMRTLTVGIALMQGQHGSVDWGQIMAGSVIACLPGLILFTYLEKYLVQGFTMGAVKE</sequence>
<feature type="transmembrane region" description="Helical" evidence="7">
    <location>
        <begin position="244"/>
        <end position="265"/>
    </location>
</feature>
<feature type="transmembrane region" description="Helical" evidence="7">
    <location>
        <begin position="108"/>
        <end position="132"/>
    </location>
</feature>
<dbReference type="EMBL" id="JAHQCX010000019">
    <property type="protein sequence ID" value="MBU9728418.1"/>
    <property type="molecule type" value="Genomic_DNA"/>
</dbReference>